<dbReference type="NCBIfam" id="NF037970">
    <property type="entry name" value="vanZ_1"/>
    <property type="match status" value="1"/>
</dbReference>
<feature type="transmembrane region" description="Helical" evidence="1">
    <location>
        <begin position="75"/>
        <end position="93"/>
    </location>
</feature>
<proteinExistence type="predicted"/>
<dbReference type="InterPro" id="IPR006976">
    <property type="entry name" value="VanZ-like"/>
</dbReference>
<gene>
    <name evidence="3" type="ORF">GQF03_16765</name>
</gene>
<feature type="transmembrane region" description="Helical" evidence="1">
    <location>
        <begin position="46"/>
        <end position="63"/>
    </location>
</feature>
<dbReference type="EMBL" id="WTVA01000015">
    <property type="protein sequence ID" value="MZR23989.1"/>
    <property type="molecule type" value="Genomic_DNA"/>
</dbReference>
<keyword evidence="4" id="KW-1185">Reference proteome</keyword>
<comment type="caution">
    <text evidence="3">The sequence shown here is derived from an EMBL/GenBank/DDBJ whole genome shotgun (WGS) entry which is preliminary data.</text>
</comment>
<keyword evidence="1" id="KW-0812">Transmembrane</keyword>
<sequence length="102" mass="11042">MILSLLPPGSEPSFTNIVGDKIRHFTAYAILSLIACHAVGTWRSRATLCALTLMVSILVEFLQPLTGRDFEVLDIVANMSGILAGMGIMFLLLRRRAAKAPG</sequence>
<dbReference type="Proteomes" id="UP000445696">
    <property type="component" value="Unassembled WGS sequence"/>
</dbReference>
<dbReference type="Pfam" id="PF04892">
    <property type="entry name" value="VanZ"/>
    <property type="match status" value="1"/>
</dbReference>
<evidence type="ECO:0000259" key="2">
    <source>
        <dbReference type="Pfam" id="PF04892"/>
    </source>
</evidence>
<evidence type="ECO:0000313" key="3">
    <source>
        <dbReference type="EMBL" id="MZR23989.1"/>
    </source>
</evidence>
<dbReference type="RefSeq" id="WP_161340453.1">
    <property type="nucleotide sequence ID" value="NZ_JBHSDG010000003.1"/>
</dbReference>
<feature type="domain" description="VanZ-like" evidence="2">
    <location>
        <begin position="19"/>
        <end position="92"/>
    </location>
</feature>
<feature type="transmembrane region" description="Helical" evidence="1">
    <location>
        <begin position="22"/>
        <end position="39"/>
    </location>
</feature>
<reference evidence="3 4" key="1">
    <citation type="journal article" date="2014" name="Int. J. Syst. Evol. Microbiol.">
        <title>Sneathiella chungangensis sp. nov., isolated from a marine sand, and emended description of the genus Sneathiella.</title>
        <authorList>
            <person name="Siamphan C."/>
            <person name="Kim H."/>
            <person name="Lee J.S."/>
            <person name="Kim W."/>
        </authorList>
    </citation>
    <scope>NUCLEOTIDE SEQUENCE [LARGE SCALE GENOMIC DNA]</scope>
    <source>
        <strain evidence="3 4">KCTC 32476</strain>
    </source>
</reference>
<organism evidence="3 4">
    <name type="scientific">Sneathiella chungangensis</name>
    <dbReference type="NCBI Taxonomy" id="1418234"/>
    <lineage>
        <taxon>Bacteria</taxon>
        <taxon>Pseudomonadati</taxon>
        <taxon>Pseudomonadota</taxon>
        <taxon>Alphaproteobacteria</taxon>
        <taxon>Sneathiellales</taxon>
        <taxon>Sneathiellaceae</taxon>
        <taxon>Sneathiella</taxon>
    </lineage>
</organism>
<dbReference type="OrthoDB" id="582407at2"/>
<evidence type="ECO:0000256" key="1">
    <source>
        <dbReference type="SAM" id="Phobius"/>
    </source>
</evidence>
<dbReference type="PANTHER" id="PTHR28008">
    <property type="entry name" value="DOMAIN PROTEIN, PUTATIVE (AFU_ORTHOLOGUE AFUA_3G10980)-RELATED"/>
    <property type="match status" value="1"/>
</dbReference>
<dbReference type="AlphaFoldDB" id="A0A845MJI0"/>
<protein>
    <recommendedName>
        <fullName evidence="2">VanZ-like domain-containing protein</fullName>
    </recommendedName>
</protein>
<accession>A0A845MJI0</accession>
<name>A0A845MJI0_9PROT</name>
<keyword evidence="1" id="KW-0472">Membrane</keyword>
<dbReference type="PANTHER" id="PTHR28008:SF1">
    <property type="entry name" value="DOMAIN PROTEIN, PUTATIVE (AFU_ORTHOLOGUE AFUA_3G10980)-RELATED"/>
    <property type="match status" value="1"/>
</dbReference>
<evidence type="ECO:0000313" key="4">
    <source>
        <dbReference type="Proteomes" id="UP000445696"/>
    </source>
</evidence>
<keyword evidence="1" id="KW-1133">Transmembrane helix</keyword>